<dbReference type="Proteomes" id="UP000789920">
    <property type="component" value="Unassembled WGS sequence"/>
</dbReference>
<feature type="non-terminal residue" evidence="1">
    <location>
        <position position="50"/>
    </location>
</feature>
<proteinExistence type="predicted"/>
<evidence type="ECO:0000313" key="2">
    <source>
        <dbReference type="Proteomes" id="UP000789920"/>
    </source>
</evidence>
<accession>A0ACA9RVU9</accession>
<evidence type="ECO:0000313" key="1">
    <source>
        <dbReference type="EMBL" id="CAG8811892.1"/>
    </source>
</evidence>
<dbReference type="EMBL" id="CAJVQC010072951">
    <property type="protein sequence ID" value="CAG8811892.1"/>
    <property type="molecule type" value="Genomic_DNA"/>
</dbReference>
<gene>
    <name evidence="1" type="ORF">RPERSI_LOCUS23412</name>
</gene>
<sequence length="50" mass="5802">MGLIHDNISELAVEKLLRSYQQRLTVCQNLLDEYNFATSNPEIYNSNNDN</sequence>
<protein>
    <submittedName>
        <fullName evidence="1">32410_t:CDS:1</fullName>
    </submittedName>
</protein>
<keyword evidence="2" id="KW-1185">Reference proteome</keyword>
<comment type="caution">
    <text evidence="1">The sequence shown here is derived from an EMBL/GenBank/DDBJ whole genome shotgun (WGS) entry which is preliminary data.</text>
</comment>
<reference evidence="1" key="1">
    <citation type="submission" date="2021-06" db="EMBL/GenBank/DDBJ databases">
        <authorList>
            <person name="Kallberg Y."/>
            <person name="Tangrot J."/>
            <person name="Rosling A."/>
        </authorList>
    </citation>
    <scope>NUCLEOTIDE SEQUENCE</scope>
    <source>
        <strain evidence="1">MA461A</strain>
    </source>
</reference>
<organism evidence="1 2">
    <name type="scientific">Racocetra persica</name>
    <dbReference type="NCBI Taxonomy" id="160502"/>
    <lineage>
        <taxon>Eukaryota</taxon>
        <taxon>Fungi</taxon>
        <taxon>Fungi incertae sedis</taxon>
        <taxon>Mucoromycota</taxon>
        <taxon>Glomeromycotina</taxon>
        <taxon>Glomeromycetes</taxon>
        <taxon>Diversisporales</taxon>
        <taxon>Gigasporaceae</taxon>
        <taxon>Racocetra</taxon>
    </lineage>
</organism>
<name>A0ACA9RVU9_9GLOM</name>